<comment type="catalytic activity">
    <reaction evidence="7">
        <text>L-threonyl-[protein] + ATP = O-phospho-L-threonyl-[protein] + ADP + H(+)</text>
        <dbReference type="Rhea" id="RHEA:46608"/>
        <dbReference type="Rhea" id="RHEA-COMP:11060"/>
        <dbReference type="Rhea" id="RHEA-COMP:11605"/>
        <dbReference type="ChEBI" id="CHEBI:15378"/>
        <dbReference type="ChEBI" id="CHEBI:30013"/>
        <dbReference type="ChEBI" id="CHEBI:30616"/>
        <dbReference type="ChEBI" id="CHEBI:61977"/>
        <dbReference type="ChEBI" id="CHEBI:456216"/>
        <dbReference type="EC" id="2.7.11.1"/>
    </reaction>
</comment>
<feature type="compositionally biased region" description="Low complexity" evidence="10">
    <location>
        <begin position="1108"/>
        <end position="1117"/>
    </location>
</feature>
<name>A0A6A6WW34_9PLEO</name>
<dbReference type="FunFam" id="3.30.200.20:FF:000206">
    <property type="entry name" value="Serine/threonine-protein kinase Ssp1"/>
    <property type="match status" value="1"/>
</dbReference>
<feature type="compositionally biased region" description="Polar residues" evidence="10">
    <location>
        <begin position="1249"/>
        <end position="1265"/>
    </location>
</feature>
<keyword evidence="4 9" id="KW-0547">Nucleotide-binding</keyword>
<feature type="region of interest" description="Disordered" evidence="10">
    <location>
        <begin position="488"/>
        <end position="513"/>
    </location>
</feature>
<keyword evidence="5 12" id="KW-0418">Kinase</keyword>
<dbReference type="EC" id="2.7.11.1" evidence="1"/>
<dbReference type="Gene3D" id="3.30.200.20">
    <property type="entry name" value="Phosphorylase Kinase, domain 1"/>
    <property type="match status" value="1"/>
</dbReference>
<accession>A0A6A6WW34</accession>
<keyword evidence="6 9" id="KW-0067">ATP-binding</keyword>
<dbReference type="Pfam" id="PF00069">
    <property type="entry name" value="Pkinase"/>
    <property type="match status" value="2"/>
</dbReference>
<feature type="region of interest" description="Disordered" evidence="10">
    <location>
        <begin position="1294"/>
        <end position="1391"/>
    </location>
</feature>
<dbReference type="GO" id="GO:0007165">
    <property type="term" value="P:signal transduction"/>
    <property type="evidence" value="ECO:0007669"/>
    <property type="project" value="TreeGrafter"/>
</dbReference>
<feature type="region of interest" description="Disordered" evidence="10">
    <location>
        <begin position="1"/>
        <end position="201"/>
    </location>
</feature>
<evidence type="ECO:0000256" key="6">
    <source>
        <dbReference type="ARBA" id="ARBA00022840"/>
    </source>
</evidence>
<dbReference type="Gene3D" id="1.10.510.10">
    <property type="entry name" value="Transferase(Phosphotransferase) domain 1"/>
    <property type="match status" value="1"/>
</dbReference>
<feature type="compositionally biased region" description="Basic and acidic residues" evidence="10">
    <location>
        <begin position="52"/>
        <end position="70"/>
    </location>
</feature>
<feature type="region of interest" description="Disordered" evidence="10">
    <location>
        <begin position="251"/>
        <end position="273"/>
    </location>
</feature>
<feature type="compositionally biased region" description="Basic and acidic residues" evidence="10">
    <location>
        <begin position="1052"/>
        <end position="1066"/>
    </location>
</feature>
<dbReference type="Proteomes" id="UP000799757">
    <property type="component" value="Unassembled WGS sequence"/>
</dbReference>
<organism evidence="12 13">
    <name type="scientific">Melanomma pulvis-pyrius CBS 109.77</name>
    <dbReference type="NCBI Taxonomy" id="1314802"/>
    <lineage>
        <taxon>Eukaryota</taxon>
        <taxon>Fungi</taxon>
        <taxon>Dikarya</taxon>
        <taxon>Ascomycota</taxon>
        <taxon>Pezizomycotina</taxon>
        <taxon>Dothideomycetes</taxon>
        <taxon>Pleosporomycetidae</taxon>
        <taxon>Pleosporales</taxon>
        <taxon>Melanommataceae</taxon>
        <taxon>Melanomma</taxon>
    </lineage>
</organism>
<feature type="compositionally biased region" description="Basic and acidic residues" evidence="10">
    <location>
        <begin position="1148"/>
        <end position="1177"/>
    </location>
</feature>
<evidence type="ECO:0000256" key="5">
    <source>
        <dbReference type="ARBA" id="ARBA00022777"/>
    </source>
</evidence>
<feature type="compositionally biased region" description="Polar residues" evidence="10">
    <location>
        <begin position="129"/>
        <end position="147"/>
    </location>
</feature>
<feature type="region of interest" description="Disordered" evidence="10">
    <location>
        <begin position="216"/>
        <end position="236"/>
    </location>
</feature>
<dbReference type="GO" id="GO:0004674">
    <property type="term" value="F:protein serine/threonine kinase activity"/>
    <property type="evidence" value="ECO:0007669"/>
    <property type="project" value="UniProtKB-KW"/>
</dbReference>
<feature type="region of interest" description="Disordered" evidence="10">
    <location>
        <begin position="859"/>
        <end position="898"/>
    </location>
</feature>
<evidence type="ECO:0000259" key="11">
    <source>
        <dbReference type="PROSITE" id="PS50011"/>
    </source>
</evidence>
<dbReference type="InterPro" id="IPR000719">
    <property type="entry name" value="Prot_kinase_dom"/>
</dbReference>
<dbReference type="GO" id="GO:0001558">
    <property type="term" value="P:regulation of cell growth"/>
    <property type="evidence" value="ECO:0007669"/>
    <property type="project" value="UniProtKB-ARBA"/>
</dbReference>
<evidence type="ECO:0000256" key="2">
    <source>
        <dbReference type="ARBA" id="ARBA00022527"/>
    </source>
</evidence>
<feature type="domain" description="Protein kinase" evidence="11">
    <location>
        <begin position="323"/>
        <end position="799"/>
    </location>
</feature>
<dbReference type="FunFam" id="1.10.510.10:FF:000614">
    <property type="entry name" value="Serine/threonine protein kinase, putative"/>
    <property type="match status" value="1"/>
</dbReference>
<feature type="compositionally biased region" description="Polar residues" evidence="10">
    <location>
        <begin position="255"/>
        <end position="265"/>
    </location>
</feature>
<reference evidence="12" key="1">
    <citation type="journal article" date="2020" name="Stud. Mycol.">
        <title>101 Dothideomycetes genomes: a test case for predicting lifestyles and emergence of pathogens.</title>
        <authorList>
            <person name="Haridas S."/>
            <person name="Albert R."/>
            <person name="Binder M."/>
            <person name="Bloem J."/>
            <person name="Labutti K."/>
            <person name="Salamov A."/>
            <person name="Andreopoulos B."/>
            <person name="Baker S."/>
            <person name="Barry K."/>
            <person name="Bills G."/>
            <person name="Bluhm B."/>
            <person name="Cannon C."/>
            <person name="Castanera R."/>
            <person name="Culley D."/>
            <person name="Daum C."/>
            <person name="Ezra D."/>
            <person name="Gonzalez J."/>
            <person name="Henrissat B."/>
            <person name="Kuo A."/>
            <person name="Liang C."/>
            <person name="Lipzen A."/>
            <person name="Lutzoni F."/>
            <person name="Magnuson J."/>
            <person name="Mondo S."/>
            <person name="Nolan M."/>
            <person name="Ohm R."/>
            <person name="Pangilinan J."/>
            <person name="Park H.-J."/>
            <person name="Ramirez L."/>
            <person name="Alfaro M."/>
            <person name="Sun H."/>
            <person name="Tritt A."/>
            <person name="Yoshinaga Y."/>
            <person name="Zwiers L.-H."/>
            <person name="Turgeon B."/>
            <person name="Goodwin S."/>
            <person name="Spatafora J."/>
            <person name="Crous P."/>
            <person name="Grigoriev I."/>
        </authorList>
    </citation>
    <scope>NUCLEOTIDE SEQUENCE</scope>
    <source>
        <strain evidence="12">CBS 109.77</strain>
    </source>
</reference>
<feature type="compositionally biased region" description="Polar residues" evidence="10">
    <location>
        <begin position="938"/>
        <end position="949"/>
    </location>
</feature>
<dbReference type="GO" id="GO:0005524">
    <property type="term" value="F:ATP binding"/>
    <property type="evidence" value="ECO:0007669"/>
    <property type="project" value="UniProtKB-UniRule"/>
</dbReference>
<dbReference type="PROSITE" id="PS00107">
    <property type="entry name" value="PROTEIN_KINASE_ATP"/>
    <property type="match status" value="1"/>
</dbReference>
<comment type="catalytic activity">
    <reaction evidence="8">
        <text>L-seryl-[protein] + ATP = O-phospho-L-seryl-[protein] + ADP + H(+)</text>
        <dbReference type="Rhea" id="RHEA:17989"/>
        <dbReference type="Rhea" id="RHEA-COMP:9863"/>
        <dbReference type="Rhea" id="RHEA-COMP:11604"/>
        <dbReference type="ChEBI" id="CHEBI:15378"/>
        <dbReference type="ChEBI" id="CHEBI:29999"/>
        <dbReference type="ChEBI" id="CHEBI:30616"/>
        <dbReference type="ChEBI" id="CHEBI:83421"/>
        <dbReference type="ChEBI" id="CHEBI:456216"/>
        <dbReference type="EC" id="2.7.11.1"/>
    </reaction>
</comment>
<feature type="region of interest" description="Disordered" evidence="10">
    <location>
        <begin position="910"/>
        <end position="963"/>
    </location>
</feature>
<feature type="compositionally biased region" description="Polar residues" evidence="10">
    <location>
        <begin position="1179"/>
        <end position="1193"/>
    </location>
</feature>
<keyword evidence="2" id="KW-0723">Serine/threonine-protein kinase</keyword>
<feature type="region of interest" description="Disordered" evidence="10">
    <location>
        <begin position="1231"/>
        <end position="1265"/>
    </location>
</feature>
<feature type="compositionally biased region" description="Low complexity" evidence="10">
    <location>
        <begin position="165"/>
        <end position="180"/>
    </location>
</feature>
<feature type="binding site" evidence="9">
    <location>
        <position position="352"/>
    </location>
    <ligand>
        <name>ATP</name>
        <dbReference type="ChEBI" id="CHEBI:30616"/>
    </ligand>
</feature>
<gene>
    <name evidence="12" type="ORF">K505DRAFT_256263</name>
</gene>
<feature type="region of interest" description="Disordered" evidence="10">
    <location>
        <begin position="1040"/>
        <end position="1071"/>
    </location>
</feature>
<dbReference type="EMBL" id="MU002247">
    <property type="protein sequence ID" value="KAF2788108.1"/>
    <property type="molecule type" value="Genomic_DNA"/>
</dbReference>
<feature type="region of interest" description="Disordered" evidence="10">
    <location>
        <begin position="518"/>
        <end position="537"/>
    </location>
</feature>
<dbReference type="OrthoDB" id="68483at2759"/>
<dbReference type="PANTHER" id="PTHR43895:SF152">
    <property type="entry name" value="SERINE_THREONINE-PROTEIN KINASE TOS3"/>
    <property type="match status" value="1"/>
</dbReference>
<protein>
    <recommendedName>
        <fullName evidence="1">non-specific serine/threonine protein kinase</fullName>
        <ecNumber evidence="1">2.7.11.1</ecNumber>
    </recommendedName>
</protein>
<evidence type="ECO:0000256" key="3">
    <source>
        <dbReference type="ARBA" id="ARBA00022679"/>
    </source>
</evidence>
<evidence type="ECO:0000256" key="10">
    <source>
        <dbReference type="SAM" id="MobiDB-lite"/>
    </source>
</evidence>
<feature type="region of interest" description="Disordered" evidence="10">
    <location>
        <begin position="1097"/>
        <end position="1198"/>
    </location>
</feature>
<dbReference type="PANTHER" id="PTHR43895">
    <property type="entry name" value="CALCIUM/CALMODULIN-DEPENDENT PROTEIN KINASE KINASE-RELATED"/>
    <property type="match status" value="1"/>
</dbReference>
<feature type="compositionally biased region" description="Basic and acidic residues" evidence="10">
    <location>
        <begin position="1378"/>
        <end position="1391"/>
    </location>
</feature>
<keyword evidence="13" id="KW-1185">Reference proteome</keyword>
<evidence type="ECO:0000256" key="7">
    <source>
        <dbReference type="ARBA" id="ARBA00047899"/>
    </source>
</evidence>
<evidence type="ECO:0000313" key="13">
    <source>
        <dbReference type="Proteomes" id="UP000799757"/>
    </source>
</evidence>
<feature type="compositionally biased region" description="Acidic residues" evidence="10">
    <location>
        <begin position="1316"/>
        <end position="1326"/>
    </location>
</feature>
<dbReference type="InterPro" id="IPR017441">
    <property type="entry name" value="Protein_kinase_ATP_BS"/>
</dbReference>
<dbReference type="PROSITE" id="PS50011">
    <property type="entry name" value="PROTEIN_KINASE_DOM"/>
    <property type="match status" value="1"/>
</dbReference>
<evidence type="ECO:0000256" key="8">
    <source>
        <dbReference type="ARBA" id="ARBA00048679"/>
    </source>
</evidence>
<feature type="compositionally biased region" description="Low complexity" evidence="10">
    <location>
        <begin position="881"/>
        <end position="891"/>
    </location>
</feature>
<evidence type="ECO:0000256" key="1">
    <source>
        <dbReference type="ARBA" id="ARBA00012513"/>
    </source>
</evidence>
<evidence type="ECO:0000256" key="9">
    <source>
        <dbReference type="PROSITE-ProRule" id="PRU10141"/>
    </source>
</evidence>
<dbReference type="SMART" id="SM00220">
    <property type="entry name" value="S_TKc"/>
    <property type="match status" value="1"/>
</dbReference>
<dbReference type="SUPFAM" id="SSF56112">
    <property type="entry name" value="Protein kinase-like (PK-like)"/>
    <property type="match status" value="1"/>
</dbReference>
<dbReference type="GO" id="GO:0042149">
    <property type="term" value="P:cellular response to glucose starvation"/>
    <property type="evidence" value="ECO:0007669"/>
    <property type="project" value="UniProtKB-ARBA"/>
</dbReference>
<evidence type="ECO:0000313" key="12">
    <source>
        <dbReference type="EMBL" id="KAF2788108.1"/>
    </source>
</evidence>
<dbReference type="CDD" id="cd14008">
    <property type="entry name" value="STKc_LKB1_CaMKK"/>
    <property type="match status" value="1"/>
</dbReference>
<evidence type="ECO:0000256" key="4">
    <source>
        <dbReference type="ARBA" id="ARBA00022741"/>
    </source>
</evidence>
<dbReference type="InterPro" id="IPR011009">
    <property type="entry name" value="Kinase-like_dom_sf"/>
</dbReference>
<sequence length="1391" mass="153454">MADPNADLTAAGVEPRVEQPQRTSPASAVCYLDLDEAQDPRAHAAAPARTVESTHTRREGHEDPAAREGEGGDEEEGEEDNTPRSEVPATAAAGLQQTQSADAGPGYFSPQPLRPYSSKLPTADPSPTPSLNASTTSVHLVETNTQRPPSPSEHSDRPGVQRDLSSTSTASVTTVRASSVDPFHALTPPSKLQRDGPHYPNQSYAALQFQQHPTYTSHPLRTRSSHPAHFSTQSVSHISTFGHPSELHREMMESGSRTVGNSPASSPGLFSPATPPLRHTQLPEDINYSALWLHPSQRQAPKETHIADVDIDPISGRKIINQYEVIQELGRGVHGKVKKGRDLVTNNEVAIKIVDRFAKRKRLGKSAASLEDKINKEIAILKKARHPNIVSLLEVIDDPKWRKVYIVLELVELGEVKWRIEAAKEVAQVEWRRYQRESDGVFDDDREALEDEKIIKLAHEKLERQRRRRAKAMHRRRLNETENEAWSFETGADSDSGEEFSESLRSRSSTTMVTAYRSTTPVASSRAGGPDDSTGLEGTMYGAYDTPLFRDRTPSLAGSSSSHFTDGEEEVPEHFRYVPLLTIQAARETFRDTVLGLEYLHYQGIIHRDIKPANLLQTSEHRIKISDFGVSYLGRRASEDSAGEQSESEVVDYDDAIELAKTVGTPAFYAPELCRTDVDADTPAVDFKIDVWALGVTLYCLIYGRVPFFSYNTFHLMKLITDTEPYIPKYRLKAVAEPSGSRPSSHGRMYHSVASNKRAPHDLEYEEVDEDLRNLLKSLLVKDPKHRISIIDIKRHPWLLRGIDDSNSWVEQTDPGRSFHGRKIQVSKDDVDKAVIPITLIDRVRSGLRKTLDAVVRVGTRGGSRRRAQSTTTGQEPPPSLSTNSSSSTISQEGRRPSLVMSQHIFEALGRSREPDHPLSQSVTASPEARERSRFFESPTSRTSSPAHSNESHEYLSPLTTSSRPLPLERAYSAISSSAASVRTIRQSDMPRSGGPMSPIIPPALPGTPTALESPGGSNLGGIFGGVPHRFIHNMRSRDRMLKPPRGHHRAKSIDRLVSTDDDAHSEPSIALSTTSAVGHVPDLLMEMSSPTLSDLYSPDPIERVSSRHSSISSASSRAHKTLATHNELEIGPALDINTTSPPPLARETSDDRFSRAKDEFIRRRVREENQGRDRPHSATFQRPVSALSQTECPPSPDDEVFLQRQKIEEFLNQQHPPSLDTSPVSYPIDMDHAQPRGLTASSSEDHFTSMSQSTSHPSIPSVVSANSSIAPEDCFPINPPFGMMTATSADSIFTNQFDSPSDDPAGYDGDHPLESDDDDSDEEDFIIMGKRKPAPALARSGSISNAELARSSIKDITSHRRRSARSGSNGTVKKIKPIVDSDNEKTPEAA</sequence>
<keyword evidence="3" id="KW-0808">Transferase</keyword>
<feature type="compositionally biased region" description="Acidic residues" evidence="10">
    <location>
        <begin position="71"/>
        <end position="80"/>
    </location>
</feature>
<proteinExistence type="predicted"/>